<dbReference type="Proteomes" id="UP000663836">
    <property type="component" value="Unassembled WGS sequence"/>
</dbReference>
<dbReference type="EMBL" id="CAJOBD010010607">
    <property type="protein sequence ID" value="CAF4155246.1"/>
    <property type="molecule type" value="Genomic_DNA"/>
</dbReference>
<reference evidence="1" key="1">
    <citation type="submission" date="2021-02" db="EMBL/GenBank/DDBJ databases">
        <authorList>
            <person name="Nowell W R."/>
        </authorList>
    </citation>
    <scope>NUCLEOTIDE SEQUENCE</scope>
</reference>
<sequence>MDKFLQQFMLDIITIAELQQMEKKLKEKLSKIQKEDKVYEVNVDQCEIINKILNYMEKHMNIGSSVPLSTFPLTTMNTTAEFQPEIFPLYSSEEEIESSISEDETTSTDSQQSYIVEYFPSKKTVDKIGKIIHHTPLSLVKSSDKSIGILNNEHHTQSNQESTTKSSAQIKFVSFLSPSENQLR</sequence>
<dbReference type="AlphaFoldDB" id="A0A819Y7X0"/>
<protein>
    <submittedName>
        <fullName evidence="1">Uncharacterized protein</fullName>
    </submittedName>
</protein>
<evidence type="ECO:0000313" key="2">
    <source>
        <dbReference type="Proteomes" id="UP000663836"/>
    </source>
</evidence>
<name>A0A819Y7X0_9BILA</name>
<organism evidence="1 2">
    <name type="scientific">Rotaria sordida</name>
    <dbReference type="NCBI Taxonomy" id="392033"/>
    <lineage>
        <taxon>Eukaryota</taxon>
        <taxon>Metazoa</taxon>
        <taxon>Spiralia</taxon>
        <taxon>Gnathifera</taxon>
        <taxon>Rotifera</taxon>
        <taxon>Eurotatoria</taxon>
        <taxon>Bdelloidea</taxon>
        <taxon>Philodinida</taxon>
        <taxon>Philodinidae</taxon>
        <taxon>Rotaria</taxon>
    </lineage>
</organism>
<accession>A0A819Y7X0</accession>
<gene>
    <name evidence="1" type="ORF">JBS370_LOCUS34200</name>
</gene>
<proteinExistence type="predicted"/>
<comment type="caution">
    <text evidence="1">The sequence shown here is derived from an EMBL/GenBank/DDBJ whole genome shotgun (WGS) entry which is preliminary data.</text>
</comment>
<evidence type="ECO:0000313" key="1">
    <source>
        <dbReference type="EMBL" id="CAF4155246.1"/>
    </source>
</evidence>